<comment type="subcellular location">
    <subcellularLocation>
        <location evidence="1">Cytoplasm</location>
    </subcellularLocation>
</comment>
<protein>
    <recommendedName>
        <fullName evidence="3">Sulfurtransferase</fullName>
        <ecNumber evidence="3">2.8.1.-</ecNumber>
    </recommendedName>
</protein>
<dbReference type="GO" id="GO:0005737">
    <property type="term" value="C:cytoplasm"/>
    <property type="evidence" value="ECO:0007669"/>
    <property type="project" value="UniProtKB-SubCell"/>
</dbReference>
<evidence type="ECO:0000313" key="5">
    <source>
        <dbReference type="Proteomes" id="UP000005289"/>
    </source>
</evidence>
<proteinExistence type="inferred from homology"/>
<dbReference type="Gene3D" id="1.10.10.370">
    <property type="entry name" value="DsrC-like protein, C-terminal domain"/>
    <property type="match status" value="1"/>
</dbReference>
<dbReference type="SUPFAM" id="SSF69721">
    <property type="entry name" value="DsrC, the gamma subunit of dissimilatory sulfite reductase"/>
    <property type="match status" value="1"/>
</dbReference>
<dbReference type="PIRSF" id="PIRSF006223">
    <property type="entry name" value="DsrC_TusE"/>
    <property type="match status" value="1"/>
</dbReference>
<keyword evidence="5" id="KW-1185">Reference proteome</keyword>
<evidence type="ECO:0000256" key="3">
    <source>
        <dbReference type="PIRNR" id="PIRNR006223"/>
    </source>
</evidence>
<dbReference type="NCBIfam" id="TIGR03342">
    <property type="entry name" value="dsrC_tusE_dsvC"/>
    <property type="match status" value="1"/>
</dbReference>
<name>W0DK72_9GAMM</name>
<dbReference type="GO" id="GO:0097163">
    <property type="term" value="F:sulfur carrier activity"/>
    <property type="evidence" value="ECO:0007669"/>
    <property type="project" value="TreeGrafter"/>
</dbReference>
<dbReference type="Proteomes" id="UP000005289">
    <property type="component" value="Chromosome"/>
</dbReference>
<dbReference type="EC" id="2.8.1.-" evidence="3"/>
<sequence>MSLEVDGATIATNANGYLEELSDWNEKVAEAIAAKEGIALSQRHWDLIRYLRDEYFNNNENQPNTRTIVKAMQQLWGDKSVDAKTIYDLFPLDPSKQGGRIAGLPESRRKGGY</sequence>
<gene>
    <name evidence="4" type="ORF">THITH_11960</name>
</gene>
<dbReference type="InterPro" id="IPR007453">
    <property type="entry name" value="DsrC/TusE"/>
</dbReference>
<comment type="function">
    <text evidence="3">Part of a sulfur-relay system.</text>
</comment>
<evidence type="ECO:0000256" key="1">
    <source>
        <dbReference type="ARBA" id="ARBA00004496"/>
    </source>
</evidence>
<dbReference type="PANTHER" id="PTHR37010">
    <property type="entry name" value="SULFURTRANSFERASE TUSE"/>
    <property type="match status" value="1"/>
</dbReference>
<dbReference type="InterPro" id="IPR043163">
    <property type="entry name" value="DsrC-like_N"/>
</dbReference>
<evidence type="ECO:0000313" key="4">
    <source>
        <dbReference type="EMBL" id="AHE98846.1"/>
    </source>
</evidence>
<dbReference type="OrthoDB" id="9786347at2"/>
<dbReference type="RefSeq" id="WP_006747918.1">
    <property type="nucleotide sequence ID" value="NZ_CP007029.1"/>
</dbReference>
<comment type="similarity">
    <text evidence="3">Belongs to the dsrC/tusE family.</text>
</comment>
<dbReference type="STRING" id="713585.THITH_11960"/>
<accession>W0DK72</accession>
<dbReference type="Gene3D" id="3.30.1420.10">
    <property type="match status" value="1"/>
</dbReference>
<reference evidence="4 5" key="1">
    <citation type="submission" date="2013-12" db="EMBL/GenBank/DDBJ databases">
        <authorList>
            <consortium name="DOE Joint Genome Institute"/>
            <person name="Muyzer G."/>
            <person name="Huntemann M."/>
            <person name="Han J."/>
            <person name="Chen A."/>
            <person name="Kyrpides N."/>
            <person name="Mavromatis K."/>
            <person name="Markowitz V."/>
            <person name="Palaniappan K."/>
            <person name="Ivanova N."/>
            <person name="Schaumberg A."/>
            <person name="Pati A."/>
            <person name="Liolios K."/>
            <person name="Nordberg H.P."/>
            <person name="Cantor M.N."/>
            <person name="Hua S.X."/>
            <person name="Woyke T."/>
        </authorList>
    </citation>
    <scope>NUCLEOTIDE SEQUENCE [LARGE SCALE GENOMIC DNA]</scope>
    <source>
        <strain evidence="4 5">ARh 1</strain>
    </source>
</reference>
<dbReference type="GO" id="GO:0016740">
    <property type="term" value="F:transferase activity"/>
    <property type="evidence" value="ECO:0007669"/>
    <property type="project" value="UniProtKB-KW"/>
</dbReference>
<dbReference type="KEGG" id="tti:THITH_11960"/>
<keyword evidence="3" id="KW-0808">Transferase</keyword>
<dbReference type="InterPro" id="IPR025526">
    <property type="entry name" value="DsrC-like_dom_sf"/>
</dbReference>
<dbReference type="PANTHER" id="PTHR37010:SF1">
    <property type="entry name" value="SULFURTRANSFERASE TUSE"/>
    <property type="match status" value="1"/>
</dbReference>
<dbReference type="AlphaFoldDB" id="W0DK72"/>
<dbReference type="EMBL" id="CP007029">
    <property type="protein sequence ID" value="AHE98846.1"/>
    <property type="molecule type" value="Genomic_DNA"/>
</dbReference>
<dbReference type="Pfam" id="PF04358">
    <property type="entry name" value="DsrC"/>
    <property type="match status" value="1"/>
</dbReference>
<dbReference type="HOGENOM" id="CLU_153199_0_0_6"/>
<keyword evidence="2" id="KW-0963">Cytoplasm</keyword>
<dbReference type="GO" id="GO:0002143">
    <property type="term" value="P:tRNA wobble position uridine thiolation"/>
    <property type="evidence" value="ECO:0007669"/>
    <property type="project" value="TreeGrafter"/>
</dbReference>
<organism evidence="4 5">
    <name type="scientific">Thioalkalivibrio paradoxus ARh 1</name>
    <dbReference type="NCBI Taxonomy" id="713585"/>
    <lineage>
        <taxon>Bacteria</taxon>
        <taxon>Pseudomonadati</taxon>
        <taxon>Pseudomonadota</taxon>
        <taxon>Gammaproteobacteria</taxon>
        <taxon>Chromatiales</taxon>
        <taxon>Ectothiorhodospiraceae</taxon>
        <taxon>Thioalkalivibrio</taxon>
    </lineage>
</organism>
<dbReference type="InterPro" id="IPR042072">
    <property type="entry name" value="DsrC-like_C"/>
</dbReference>
<evidence type="ECO:0000256" key="2">
    <source>
        <dbReference type="ARBA" id="ARBA00022490"/>
    </source>
</evidence>